<dbReference type="SMART" id="SM00184">
    <property type="entry name" value="RING"/>
    <property type="match status" value="1"/>
</dbReference>
<dbReference type="SUPFAM" id="SSF57850">
    <property type="entry name" value="RING/U-box"/>
    <property type="match status" value="1"/>
</dbReference>
<dbReference type="Proteomes" id="UP001432027">
    <property type="component" value="Unassembled WGS sequence"/>
</dbReference>
<proteinExistence type="predicted"/>
<evidence type="ECO:0000313" key="6">
    <source>
        <dbReference type="EMBL" id="GMS88322.1"/>
    </source>
</evidence>
<sequence>SVSRPLPHTNTRPATRSVVSAPVVHPEQLVPNRVVPVPSMDNHIQMASSMANSIGPVASVSLPALETKVQELMRDLLSDIQTLSSTTKSDKCSLCMESAVNAVIYKCGHMCMCFECAVKIKASGQGCPICRKPIK</sequence>
<accession>A0AAV5T198</accession>
<dbReference type="GO" id="GO:0008270">
    <property type="term" value="F:zinc ion binding"/>
    <property type="evidence" value="ECO:0007669"/>
    <property type="project" value="UniProtKB-KW"/>
</dbReference>
<dbReference type="PANTHER" id="PTHR47820:SF3">
    <property type="entry name" value="OS07G0499800 PROTEIN"/>
    <property type="match status" value="1"/>
</dbReference>
<dbReference type="AlphaFoldDB" id="A0AAV5T198"/>
<gene>
    <name evidence="6" type="ORF">PENTCL1PPCAC_10497</name>
</gene>
<dbReference type="Pfam" id="PF13920">
    <property type="entry name" value="zf-C3HC4_3"/>
    <property type="match status" value="1"/>
</dbReference>
<feature type="region of interest" description="Disordered" evidence="4">
    <location>
        <begin position="1"/>
        <end position="20"/>
    </location>
</feature>
<evidence type="ECO:0000259" key="5">
    <source>
        <dbReference type="PROSITE" id="PS50089"/>
    </source>
</evidence>
<keyword evidence="1 3" id="KW-0479">Metal-binding</keyword>
<evidence type="ECO:0000256" key="2">
    <source>
        <dbReference type="ARBA" id="ARBA00022833"/>
    </source>
</evidence>
<feature type="compositionally biased region" description="Polar residues" evidence="4">
    <location>
        <begin position="1"/>
        <end position="18"/>
    </location>
</feature>
<comment type="caution">
    <text evidence="6">The sequence shown here is derived from an EMBL/GenBank/DDBJ whole genome shotgun (WGS) entry which is preliminary data.</text>
</comment>
<dbReference type="InterPro" id="IPR013083">
    <property type="entry name" value="Znf_RING/FYVE/PHD"/>
</dbReference>
<keyword evidence="1 3" id="KW-0863">Zinc-finger</keyword>
<dbReference type="PROSITE" id="PS50089">
    <property type="entry name" value="ZF_RING_2"/>
    <property type="match status" value="1"/>
</dbReference>
<feature type="non-terminal residue" evidence="6">
    <location>
        <position position="135"/>
    </location>
</feature>
<dbReference type="EMBL" id="BTSX01000003">
    <property type="protein sequence ID" value="GMS88322.1"/>
    <property type="molecule type" value="Genomic_DNA"/>
</dbReference>
<dbReference type="PANTHER" id="PTHR47820">
    <property type="entry name" value="BNAC05G24000D PROTEIN"/>
    <property type="match status" value="1"/>
</dbReference>
<evidence type="ECO:0000256" key="1">
    <source>
        <dbReference type="ARBA" id="ARBA00022771"/>
    </source>
</evidence>
<keyword evidence="2" id="KW-0862">Zinc</keyword>
<dbReference type="InterPro" id="IPR001841">
    <property type="entry name" value="Znf_RING"/>
</dbReference>
<dbReference type="Gene3D" id="3.30.40.10">
    <property type="entry name" value="Zinc/RING finger domain, C3HC4 (zinc finger)"/>
    <property type="match status" value="1"/>
</dbReference>
<protein>
    <recommendedName>
        <fullName evidence="5">RING-type domain-containing protein</fullName>
    </recommendedName>
</protein>
<reference evidence="6" key="1">
    <citation type="submission" date="2023-10" db="EMBL/GenBank/DDBJ databases">
        <title>Genome assembly of Pristionchus species.</title>
        <authorList>
            <person name="Yoshida K."/>
            <person name="Sommer R.J."/>
        </authorList>
    </citation>
    <scope>NUCLEOTIDE SEQUENCE</scope>
    <source>
        <strain evidence="6">RS0144</strain>
    </source>
</reference>
<feature type="domain" description="RING-type" evidence="5">
    <location>
        <begin position="92"/>
        <end position="131"/>
    </location>
</feature>
<keyword evidence="7" id="KW-1185">Reference proteome</keyword>
<evidence type="ECO:0000313" key="7">
    <source>
        <dbReference type="Proteomes" id="UP001432027"/>
    </source>
</evidence>
<evidence type="ECO:0000256" key="3">
    <source>
        <dbReference type="PROSITE-ProRule" id="PRU00175"/>
    </source>
</evidence>
<organism evidence="6 7">
    <name type="scientific">Pristionchus entomophagus</name>
    <dbReference type="NCBI Taxonomy" id="358040"/>
    <lineage>
        <taxon>Eukaryota</taxon>
        <taxon>Metazoa</taxon>
        <taxon>Ecdysozoa</taxon>
        <taxon>Nematoda</taxon>
        <taxon>Chromadorea</taxon>
        <taxon>Rhabditida</taxon>
        <taxon>Rhabditina</taxon>
        <taxon>Diplogasteromorpha</taxon>
        <taxon>Diplogasteroidea</taxon>
        <taxon>Neodiplogasteridae</taxon>
        <taxon>Pristionchus</taxon>
    </lineage>
</organism>
<name>A0AAV5T198_9BILA</name>
<evidence type="ECO:0000256" key="4">
    <source>
        <dbReference type="SAM" id="MobiDB-lite"/>
    </source>
</evidence>
<feature type="non-terminal residue" evidence="6">
    <location>
        <position position="1"/>
    </location>
</feature>